<accession>A0ABN8MCI9</accession>
<dbReference type="Proteomes" id="UP001159427">
    <property type="component" value="Unassembled WGS sequence"/>
</dbReference>
<evidence type="ECO:0000313" key="3">
    <source>
        <dbReference type="Proteomes" id="UP001159427"/>
    </source>
</evidence>
<name>A0ABN8MCI9_9CNID</name>
<proteinExistence type="predicted"/>
<protein>
    <submittedName>
        <fullName evidence="2">Uncharacterized protein</fullName>
    </submittedName>
</protein>
<evidence type="ECO:0000313" key="2">
    <source>
        <dbReference type="EMBL" id="CAH3027373.1"/>
    </source>
</evidence>
<gene>
    <name evidence="2" type="ORF">PEVE_00031394</name>
</gene>
<feature type="non-terminal residue" evidence="2">
    <location>
        <position position="183"/>
    </location>
</feature>
<sequence length="183" mass="19848">PTHAWPHPIIIQAVGGKLRLVNDTKEPLLIRKKDHFCQARLTVSDHSQEPSKIRTSSSPPKITAPDLFPVESVRMDPDGLLSASGKASFMSLPREFQVVFDPRILGYNGAAGPIEGIVNMGPVEPPQRKGHPAPGFSSLSNGATLRQYGFAVEVGRVKNPNKNPVAEKCVAELGDELLRICPE</sequence>
<organism evidence="2 3">
    <name type="scientific">Porites evermanni</name>
    <dbReference type="NCBI Taxonomy" id="104178"/>
    <lineage>
        <taxon>Eukaryota</taxon>
        <taxon>Metazoa</taxon>
        <taxon>Cnidaria</taxon>
        <taxon>Anthozoa</taxon>
        <taxon>Hexacorallia</taxon>
        <taxon>Scleractinia</taxon>
        <taxon>Fungiina</taxon>
        <taxon>Poritidae</taxon>
        <taxon>Porites</taxon>
    </lineage>
</organism>
<reference evidence="2 3" key="1">
    <citation type="submission" date="2022-05" db="EMBL/GenBank/DDBJ databases">
        <authorList>
            <consortium name="Genoscope - CEA"/>
            <person name="William W."/>
        </authorList>
    </citation>
    <scope>NUCLEOTIDE SEQUENCE [LARGE SCALE GENOMIC DNA]</scope>
</reference>
<evidence type="ECO:0000256" key="1">
    <source>
        <dbReference type="SAM" id="MobiDB-lite"/>
    </source>
</evidence>
<comment type="caution">
    <text evidence="2">The sequence shown here is derived from an EMBL/GenBank/DDBJ whole genome shotgun (WGS) entry which is preliminary data.</text>
</comment>
<keyword evidence="3" id="KW-1185">Reference proteome</keyword>
<dbReference type="EMBL" id="CALNXI010000449">
    <property type="protein sequence ID" value="CAH3027373.1"/>
    <property type="molecule type" value="Genomic_DNA"/>
</dbReference>
<feature type="non-terminal residue" evidence="2">
    <location>
        <position position="1"/>
    </location>
</feature>
<feature type="region of interest" description="Disordered" evidence="1">
    <location>
        <begin position="43"/>
        <end position="64"/>
    </location>
</feature>